<evidence type="ECO:0000256" key="2">
    <source>
        <dbReference type="ARBA" id="ARBA00022692"/>
    </source>
</evidence>
<dbReference type="GO" id="GO:0016020">
    <property type="term" value="C:membrane"/>
    <property type="evidence" value="ECO:0007669"/>
    <property type="project" value="UniProtKB-SubCell"/>
</dbReference>
<dbReference type="InterPro" id="IPR057282">
    <property type="entry name" value="RETREG1-3-like_RHD"/>
</dbReference>
<proteinExistence type="predicted"/>
<keyword evidence="4 5" id="KW-0472">Membrane</keyword>
<comment type="subcellular location">
    <subcellularLocation>
        <location evidence="1">Membrane</location>
        <topology evidence="1">Multi-pass membrane protein</topology>
    </subcellularLocation>
</comment>
<feature type="transmembrane region" description="Helical" evidence="5">
    <location>
        <begin position="36"/>
        <end position="55"/>
    </location>
</feature>
<keyword evidence="3 5" id="KW-1133">Transmembrane helix</keyword>
<feature type="domain" description="RETREG1-3/ARL6IP-like N-terminal reticulon-homology" evidence="6">
    <location>
        <begin position="18"/>
        <end position="177"/>
    </location>
</feature>
<evidence type="ECO:0000256" key="4">
    <source>
        <dbReference type="ARBA" id="ARBA00023136"/>
    </source>
</evidence>
<evidence type="ECO:0000313" key="7">
    <source>
        <dbReference type="Proteomes" id="UP000694867"/>
    </source>
</evidence>
<dbReference type="CTD" id="23204"/>
<reference evidence="8" key="1">
    <citation type="submission" date="2025-08" db="UniProtKB">
        <authorList>
            <consortium name="RefSeq"/>
        </authorList>
    </citation>
    <scope>IDENTIFICATION</scope>
</reference>
<evidence type="ECO:0000256" key="5">
    <source>
        <dbReference type="SAM" id="Phobius"/>
    </source>
</evidence>
<feature type="transmembrane region" description="Helical" evidence="5">
    <location>
        <begin position="129"/>
        <end position="145"/>
    </location>
</feature>
<sequence>MPSEGFESVAAVKAKLAPWREIVLLTKKLLSWDKPFYPGVIAGATTFIFLILFCLDMSNLTLFPLLIALVLIADFGVPFVAPKIFDPSKWTGPQEQEFEKICECISKASSELSGVCSSICETKDKSPKLFLLAALTVLLSLSWVGSYLNGFFAAWALTLTVLMIPGLKKNGALDKIIQLALSKTKVH</sequence>
<dbReference type="KEGG" id="goe:100906304"/>
<dbReference type="PANTHER" id="PTHR20952:SF0">
    <property type="entry name" value="ADP-RIBOSYLATION FACTOR-LIKE PROTEIN 6-INTERACTING PROTEIN 1"/>
    <property type="match status" value="1"/>
</dbReference>
<dbReference type="GO" id="GO:0005783">
    <property type="term" value="C:endoplasmic reticulum"/>
    <property type="evidence" value="ECO:0007669"/>
    <property type="project" value="UniProtKB-ARBA"/>
</dbReference>
<dbReference type="AlphaFoldDB" id="A0AAJ6QSI5"/>
<dbReference type="InterPro" id="IPR052114">
    <property type="entry name" value="ER_autophagy_membrane_reg"/>
</dbReference>
<keyword evidence="2 5" id="KW-0812">Transmembrane</keyword>
<dbReference type="PANTHER" id="PTHR20952">
    <property type="entry name" value="ADP-RIBOSYLATION-LIKE FACTOR 6-INTERACTING PROTEIN"/>
    <property type="match status" value="1"/>
</dbReference>
<name>A0AAJ6QSI5_9ACAR</name>
<accession>A0AAJ6QSI5</accession>
<dbReference type="RefSeq" id="XP_003742483.1">
    <property type="nucleotide sequence ID" value="XM_003742435.2"/>
</dbReference>
<keyword evidence="7" id="KW-1185">Reference proteome</keyword>
<dbReference type="Proteomes" id="UP000694867">
    <property type="component" value="Unplaced"/>
</dbReference>
<feature type="transmembrane region" description="Helical" evidence="5">
    <location>
        <begin position="61"/>
        <end position="81"/>
    </location>
</feature>
<dbReference type="Pfam" id="PF24456">
    <property type="entry name" value="RHD_RETREG1-3"/>
    <property type="match status" value="1"/>
</dbReference>
<dbReference type="GeneID" id="100906304"/>
<evidence type="ECO:0000256" key="1">
    <source>
        <dbReference type="ARBA" id="ARBA00004141"/>
    </source>
</evidence>
<evidence type="ECO:0000256" key="3">
    <source>
        <dbReference type="ARBA" id="ARBA00022989"/>
    </source>
</evidence>
<evidence type="ECO:0000259" key="6">
    <source>
        <dbReference type="Pfam" id="PF24456"/>
    </source>
</evidence>
<protein>
    <submittedName>
        <fullName evidence="8">ADP-ribosylation factor-like protein 6-interacting protein 1</fullName>
    </submittedName>
</protein>
<gene>
    <name evidence="8" type="primary">LOC100906304</name>
</gene>
<organism evidence="7 8">
    <name type="scientific">Galendromus occidentalis</name>
    <name type="common">western predatory mite</name>
    <dbReference type="NCBI Taxonomy" id="34638"/>
    <lineage>
        <taxon>Eukaryota</taxon>
        <taxon>Metazoa</taxon>
        <taxon>Ecdysozoa</taxon>
        <taxon>Arthropoda</taxon>
        <taxon>Chelicerata</taxon>
        <taxon>Arachnida</taxon>
        <taxon>Acari</taxon>
        <taxon>Parasitiformes</taxon>
        <taxon>Mesostigmata</taxon>
        <taxon>Gamasina</taxon>
        <taxon>Phytoseioidea</taxon>
        <taxon>Phytoseiidae</taxon>
        <taxon>Typhlodrominae</taxon>
        <taxon>Galendromus</taxon>
    </lineage>
</organism>
<evidence type="ECO:0000313" key="8">
    <source>
        <dbReference type="RefSeq" id="XP_003742483.1"/>
    </source>
</evidence>